<feature type="domain" description="Serine aminopeptidase S33" evidence="2">
    <location>
        <begin position="55"/>
        <end position="224"/>
    </location>
</feature>
<dbReference type="SUPFAM" id="SSF53474">
    <property type="entry name" value="alpha/beta-Hydrolases"/>
    <property type="match status" value="1"/>
</dbReference>
<dbReference type="RefSeq" id="WP_071309660.1">
    <property type="nucleotide sequence ID" value="NZ_MLQR01000029.1"/>
</dbReference>
<dbReference type="InterPro" id="IPR050266">
    <property type="entry name" value="AB_hydrolase_sf"/>
</dbReference>
<dbReference type="InterPro" id="IPR022742">
    <property type="entry name" value="Hydrolase_4"/>
</dbReference>
<keyword evidence="4" id="KW-1185">Reference proteome</keyword>
<name>A0A1S2LKM6_9BACI</name>
<keyword evidence="1" id="KW-0378">Hydrolase</keyword>
<evidence type="ECO:0000313" key="4">
    <source>
        <dbReference type="Proteomes" id="UP000179524"/>
    </source>
</evidence>
<reference evidence="3 4" key="1">
    <citation type="submission" date="2016-10" db="EMBL/GenBank/DDBJ databases">
        <title>Draft genome sequences of four alkaliphilic bacteria belonging to the Anaerobacillus genus.</title>
        <authorList>
            <person name="Bassil N.M."/>
            <person name="Lloyd J.R."/>
        </authorList>
    </citation>
    <scope>NUCLEOTIDE SEQUENCE [LARGE SCALE GENOMIC DNA]</scope>
    <source>
        <strain evidence="3 4">DSM 18345</strain>
    </source>
</reference>
<dbReference type="Gene3D" id="3.40.50.1820">
    <property type="entry name" value="alpha/beta hydrolase"/>
    <property type="match status" value="1"/>
</dbReference>
<dbReference type="OrthoDB" id="9773293at2"/>
<comment type="caution">
    <text evidence="3">The sequence shown here is derived from an EMBL/GenBank/DDBJ whole genome shotgun (WGS) entry which is preliminary data.</text>
</comment>
<proteinExistence type="predicted"/>
<dbReference type="Pfam" id="PF12146">
    <property type="entry name" value="Hydrolase_4"/>
    <property type="match status" value="1"/>
</dbReference>
<dbReference type="AlphaFoldDB" id="A0A1S2LKM6"/>
<gene>
    <name evidence="3" type="ORF">BKP37_11140</name>
</gene>
<dbReference type="PANTHER" id="PTHR43798">
    <property type="entry name" value="MONOACYLGLYCEROL LIPASE"/>
    <property type="match status" value="1"/>
</dbReference>
<dbReference type="GO" id="GO:0016787">
    <property type="term" value="F:hydrolase activity"/>
    <property type="evidence" value="ECO:0007669"/>
    <property type="project" value="UniProtKB-KW"/>
</dbReference>
<protein>
    <recommendedName>
        <fullName evidence="2">Serine aminopeptidase S33 domain-containing protein</fullName>
    </recommendedName>
</protein>
<dbReference type="EMBL" id="MLQR01000029">
    <property type="protein sequence ID" value="OIJ13062.1"/>
    <property type="molecule type" value="Genomic_DNA"/>
</dbReference>
<dbReference type="GO" id="GO:0016020">
    <property type="term" value="C:membrane"/>
    <property type="evidence" value="ECO:0007669"/>
    <property type="project" value="TreeGrafter"/>
</dbReference>
<sequence length="247" mass="28670">MKPHIIMLSGWGIEKEVFGPLQIELQKSFQVTCIDWRKIERLTDFKTRLLNMVMSINQPIVLLGWSLGSVVAFEVASLIPERFKGLICIGGTSSFTSKGDYLYGWKARIVNHMKKQLVIDKDKTLFTFYHSLFSCNEKNKGFDKKFLQIVQDKFQGDRLSSLTLGLTYLFETDVRMHLENINIPTMLIHGKSDSICPYEASVFIYEQMKDNTRLNVLEDAGHIPFFTHEDLCLKWIYSFLESEIQYD</sequence>
<dbReference type="InterPro" id="IPR029058">
    <property type="entry name" value="AB_hydrolase_fold"/>
</dbReference>
<evidence type="ECO:0000256" key="1">
    <source>
        <dbReference type="ARBA" id="ARBA00022801"/>
    </source>
</evidence>
<accession>A0A1S2LKM6</accession>
<dbReference type="Proteomes" id="UP000179524">
    <property type="component" value="Unassembled WGS sequence"/>
</dbReference>
<evidence type="ECO:0000313" key="3">
    <source>
        <dbReference type="EMBL" id="OIJ13062.1"/>
    </source>
</evidence>
<dbReference type="PANTHER" id="PTHR43798:SF31">
    <property type="entry name" value="AB HYDROLASE SUPERFAMILY PROTEIN YCLE"/>
    <property type="match status" value="1"/>
</dbReference>
<evidence type="ECO:0000259" key="2">
    <source>
        <dbReference type="Pfam" id="PF12146"/>
    </source>
</evidence>
<organism evidence="3 4">
    <name type="scientific">Anaerobacillus alkalilacustris</name>
    <dbReference type="NCBI Taxonomy" id="393763"/>
    <lineage>
        <taxon>Bacteria</taxon>
        <taxon>Bacillati</taxon>
        <taxon>Bacillota</taxon>
        <taxon>Bacilli</taxon>
        <taxon>Bacillales</taxon>
        <taxon>Bacillaceae</taxon>
        <taxon>Anaerobacillus</taxon>
    </lineage>
</organism>